<feature type="signal peptide" evidence="7">
    <location>
        <begin position="1"/>
        <end position="16"/>
    </location>
</feature>
<evidence type="ECO:0000256" key="2">
    <source>
        <dbReference type="ARBA" id="ARBA00022729"/>
    </source>
</evidence>
<gene>
    <name evidence="9" type="ORF">PYW07_011870</name>
</gene>
<keyword evidence="4" id="KW-1015">Disulfide bond</keyword>
<evidence type="ECO:0000256" key="7">
    <source>
        <dbReference type="SAM" id="SignalP"/>
    </source>
</evidence>
<evidence type="ECO:0000313" key="10">
    <source>
        <dbReference type="Proteomes" id="UP001231518"/>
    </source>
</evidence>
<dbReference type="AlphaFoldDB" id="A0AAD7Y7C3"/>
<dbReference type="GO" id="GO:0005576">
    <property type="term" value="C:extracellular region"/>
    <property type="evidence" value="ECO:0007669"/>
    <property type="project" value="InterPro"/>
</dbReference>
<protein>
    <recommendedName>
        <fullName evidence="8">Chitin-binding type-2 domain-containing protein</fullName>
    </recommendedName>
</protein>
<dbReference type="Gene3D" id="2.170.140.10">
    <property type="entry name" value="Chitin binding domain"/>
    <property type="match status" value="4"/>
</dbReference>
<feature type="domain" description="Chitin-binding type-2" evidence="8">
    <location>
        <begin position="125"/>
        <end position="183"/>
    </location>
</feature>
<organism evidence="9 10">
    <name type="scientific">Mythimna separata</name>
    <name type="common">Oriental armyworm</name>
    <name type="synonym">Pseudaletia separata</name>
    <dbReference type="NCBI Taxonomy" id="271217"/>
    <lineage>
        <taxon>Eukaryota</taxon>
        <taxon>Metazoa</taxon>
        <taxon>Ecdysozoa</taxon>
        <taxon>Arthropoda</taxon>
        <taxon>Hexapoda</taxon>
        <taxon>Insecta</taxon>
        <taxon>Pterygota</taxon>
        <taxon>Neoptera</taxon>
        <taxon>Endopterygota</taxon>
        <taxon>Lepidoptera</taxon>
        <taxon>Glossata</taxon>
        <taxon>Ditrysia</taxon>
        <taxon>Noctuoidea</taxon>
        <taxon>Noctuidae</taxon>
        <taxon>Noctuinae</taxon>
        <taxon>Hadenini</taxon>
        <taxon>Mythimna</taxon>
    </lineage>
</organism>
<dbReference type="PANTHER" id="PTHR23301">
    <property type="entry name" value="CHITIN BINDING PERITROPHIN-A"/>
    <property type="match status" value="1"/>
</dbReference>
<evidence type="ECO:0000256" key="1">
    <source>
        <dbReference type="ARBA" id="ARBA00022669"/>
    </source>
</evidence>
<feature type="domain" description="Chitin-binding type-2" evidence="8">
    <location>
        <begin position="40"/>
        <end position="98"/>
    </location>
</feature>
<feature type="domain" description="Chitin-binding type-2" evidence="8">
    <location>
        <begin position="285"/>
        <end position="341"/>
    </location>
</feature>
<feature type="region of interest" description="Disordered" evidence="6">
    <location>
        <begin position="98"/>
        <end position="119"/>
    </location>
</feature>
<dbReference type="SUPFAM" id="SSF57625">
    <property type="entry name" value="Invertebrate chitin-binding proteins"/>
    <property type="match status" value="4"/>
</dbReference>
<dbReference type="InterPro" id="IPR051940">
    <property type="entry name" value="Chitin_bind-dev_reg"/>
</dbReference>
<evidence type="ECO:0000256" key="4">
    <source>
        <dbReference type="ARBA" id="ARBA00023157"/>
    </source>
</evidence>
<evidence type="ECO:0000256" key="3">
    <source>
        <dbReference type="ARBA" id="ARBA00022737"/>
    </source>
</evidence>
<dbReference type="Pfam" id="PF01607">
    <property type="entry name" value="CBM_14"/>
    <property type="match status" value="4"/>
</dbReference>
<evidence type="ECO:0000313" key="9">
    <source>
        <dbReference type="EMBL" id="KAJ8704682.1"/>
    </source>
</evidence>
<evidence type="ECO:0000259" key="8">
    <source>
        <dbReference type="PROSITE" id="PS50940"/>
    </source>
</evidence>
<dbReference type="InterPro" id="IPR036508">
    <property type="entry name" value="Chitin-bd_dom_sf"/>
</dbReference>
<sequence length="379" mass="41840">MIKTILLLVGIALVQARSYGEEASAAPDIRTTPELGEALENGCPADFDIQFLLPHEACEKYYQCDEGEKIERDCQVGTVFNPDIQVCDWPYNVPQCEGSAGATAPPTTPVSSAEVPAPEEWEPLPNGCPDNFEISQLLPHESECGLYYACDQGELVKMECPPGLHFSPFLQTCAWPINAGCETQKVAQAIDQELQEEWEALPNGCPANYTIDHLLPHESNCEKFYYCVHGGKVEYNCTEGTHFSPALQKCTWAEEAGCENKDASGRALVFNADCPECPPWPETPADRCRNGCNVAPWPHPECDKYYYCFGDQFRLGVCAEGLHFNPRTLTCDMICNAGCARIIPQITRHTDGLLSFVPNVWGNTAEAMAMIERELNAGL</sequence>
<keyword evidence="5" id="KW-0325">Glycoprotein</keyword>
<dbReference type="GO" id="GO:0008061">
    <property type="term" value="F:chitin binding"/>
    <property type="evidence" value="ECO:0007669"/>
    <property type="project" value="UniProtKB-KW"/>
</dbReference>
<dbReference type="EMBL" id="JARGEI010000031">
    <property type="protein sequence ID" value="KAJ8704682.1"/>
    <property type="molecule type" value="Genomic_DNA"/>
</dbReference>
<feature type="domain" description="Chitin-binding type-2" evidence="8">
    <location>
        <begin position="202"/>
        <end position="260"/>
    </location>
</feature>
<keyword evidence="10" id="KW-1185">Reference proteome</keyword>
<dbReference type="PROSITE" id="PS50940">
    <property type="entry name" value="CHIT_BIND_II"/>
    <property type="match status" value="4"/>
</dbReference>
<dbReference type="InterPro" id="IPR002557">
    <property type="entry name" value="Chitin-bd_dom"/>
</dbReference>
<comment type="caution">
    <text evidence="9">The sequence shown here is derived from an EMBL/GenBank/DDBJ whole genome shotgun (WGS) entry which is preliminary data.</text>
</comment>
<proteinExistence type="predicted"/>
<keyword evidence="1" id="KW-0147">Chitin-binding</keyword>
<feature type="chain" id="PRO_5042175945" description="Chitin-binding type-2 domain-containing protein" evidence="7">
    <location>
        <begin position="17"/>
        <end position="379"/>
    </location>
</feature>
<dbReference type="Proteomes" id="UP001231518">
    <property type="component" value="Chromosome 29"/>
</dbReference>
<evidence type="ECO:0000256" key="5">
    <source>
        <dbReference type="ARBA" id="ARBA00023180"/>
    </source>
</evidence>
<dbReference type="SMART" id="SM00494">
    <property type="entry name" value="ChtBD2"/>
    <property type="match status" value="4"/>
</dbReference>
<reference evidence="9" key="1">
    <citation type="submission" date="2023-03" db="EMBL/GenBank/DDBJ databases">
        <title>Chromosome-level genomes of two armyworms, Mythimna separata and Mythimna loreyi, provide insights into the biosynthesis and reception of sex pheromones.</title>
        <authorList>
            <person name="Zhao H."/>
        </authorList>
    </citation>
    <scope>NUCLEOTIDE SEQUENCE</scope>
    <source>
        <strain evidence="9">BeijingLab</strain>
        <tissue evidence="9">Pupa</tissue>
    </source>
</reference>
<keyword evidence="2 7" id="KW-0732">Signal</keyword>
<keyword evidence="3" id="KW-0677">Repeat</keyword>
<evidence type="ECO:0000256" key="6">
    <source>
        <dbReference type="SAM" id="MobiDB-lite"/>
    </source>
</evidence>
<dbReference type="PANTHER" id="PTHR23301:SF0">
    <property type="entry name" value="CHITIN-BINDING TYPE-2 DOMAIN-CONTAINING PROTEIN-RELATED"/>
    <property type="match status" value="1"/>
</dbReference>
<name>A0AAD7Y7C3_MYTSE</name>
<accession>A0AAD7Y7C3</accession>